<dbReference type="EMBL" id="CP150096">
    <property type="protein sequence ID" value="WZN44420.1"/>
    <property type="molecule type" value="Genomic_DNA"/>
</dbReference>
<dbReference type="PROSITE" id="PS51257">
    <property type="entry name" value="PROKAR_LIPOPROTEIN"/>
    <property type="match status" value="1"/>
</dbReference>
<evidence type="ECO:0000313" key="2">
    <source>
        <dbReference type="Proteomes" id="UP001449657"/>
    </source>
</evidence>
<protein>
    <submittedName>
        <fullName evidence="1">Uncharacterized protein</fullName>
    </submittedName>
</protein>
<accession>A0ABZ2YZ63</accession>
<proteinExistence type="predicted"/>
<sequence>MRIKKLFLVMAVGMMAACGKENRTFRLKTIRLNDYRHQNPTDQKRYLKVFGDNGQGAIAETGFYPAGQTLPATFGIHPSIPMTLYHKSYRVPLWGDVSGLIGTCSVDMGEYKIIFPIDMEVKNDSLSISITGSWE</sequence>
<dbReference type="RefSeq" id="WP_341839202.1">
    <property type="nucleotide sequence ID" value="NZ_CP149792.1"/>
</dbReference>
<organism evidence="1 2">
    <name type="scientific">Chitinophaga caseinilytica</name>
    <dbReference type="NCBI Taxonomy" id="2267521"/>
    <lineage>
        <taxon>Bacteria</taxon>
        <taxon>Pseudomonadati</taxon>
        <taxon>Bacteroidota</taxon>
        <taxon>Chitinophagia</taxon>
        <taxon>Chitinophagales</taxon>
        <taxon>Chitinophagaceae</taxon>
        <taxon>Chitinophaga</taxon>
    </lineage>
</organism>
<gene>
    <name evidence="1" type="ORF">WJU22_16110</name>
</gene>
<keyword evidence="2" id="KW-1185">Reference proteome</keyword>
<name>A0ABZ2YZ63_9BACT</name>
<reference evidence="1 2" key="1">
    <citation type="submission" date="2024-03" db="EMBL/GenBank/DDBJ databases">
        <title>Chitinophaga caseinilytica sp. nov., a casein hydrolysing bacterium isolated from forest soil.</title>
        <authorList>
            <person name="Lee D.S."/>
            <person name="Han D.M."/>
            <person name="Baek J.H."/>
            <person name="Choi D.G."/>
            <person name="Jeon J.H."/>
            <person name="Jeon C.O."/>
        </authorList>
    </citation>
    <scope>NUCLEOTIDE SEQUENCE [LARGE SCALE GENOMIC DNA]</scope>
    <source>
        <strain evidence="1 2">KACC 19118</strain>
    </source>
</reference>
<evidence type="ECO:0000313" key="1">
    <source>
        <dbReference type="EMBL" id="WZN44420.1"/>
    </source>
</evidence>
<dbReference type="Proteomes" id="UP001449657">
    <property type="component" value="Chromosome"/>
</dbReference>